<feature type="compositionally biased region" description="Polar residues" evidence="1">
    <location>
        <begin position="1"/>
        <end position="18"/>
    </location>
</feature>
<keyword evidence="3" id="KW-1185">Reference proteome</keyword>
<evidence type="ECO:0000313" key="2">
    <source>
        <dbReference type="EMBL" id="KAF4091818.1"/>
    </source>
</evidence>
<dbReference type="AlphaFoldDB" id="A0A7J6BDJ1"/>
<dbReference type="Proteomes" id="UP000593565">
    <property type="component" value="Unassembled WGS sequence"/>
</dbReference>
<dbReference type="PANTHER" id="PTHR36869">
    <property type="entry name" value="CHROMOSOME 16 OPEN READING FRAME 46"/>
    <property type="match status" value="1"/>
</dbReference>
<feature type="region of interest" description="Disordered" evidence="1">
    <location>
        <begin position="138"/>
        <end position="181"/>
    </location>
</feature>
<protein>
    <submittedName>
        <fullName evidence="2">Uncharacterized protein</fullName>
    </submittedName>
</protein>
<proteinExistence type="predicted"/>
<gene>
    <name evidence="2" type="ORF">AMELA_G00041810</name>
</gene>
<dbReference type="EMBL" id="JAAGNN010000003">
    <property type="protein sequence ID" value="KAF4091818.1"/>
    <property type="molecule type" value="Genomic_DNA"/>
</dbReference>
<feature type="compositionally biased region" description="Acidic residues" evidence="1">
    <location>
        <begin position="33"/>
        <end position="44"/>
    </location>
</feature>
<feature type="region of interest" description="Disordered" evidence="1">
    <location>
        <begin position="1"/>
        <end position="51"/>
    </location>
</feature>
<dbReference type="Pfam" id="PF15032">
    <property type="entry name" value="DUF4529"/>
    <property type="match status" value="1"/>
</dbReference>
<feature type="region of interest" description="Disordered" evidence="1">
    <location>
        <begin position="334"/>
        <end position="365"/>
    </location>
</feature>
<organism evidence="2 3">
    <name type="scientific">Ameiurus melas</name>
    <name type="common">Black bullhead</name>
    <name type="synonym">Silurus melas</name>
    <dbReference type="NCBI Taxonomy" id="219545"/>
    <lineage>
        <taxon>Eukaryota</taxon>
        <taxon>Metazoa</taxon>
        <taxon>Chordata</taxon>
        <taxon>Craniata</taxon>
        <taxon>Vertebrata</taxon>
        <taxon>Euteleostomi</taxon>
        <taxon>Actinopterygii</taxon>
        <taxon>Neopterygii</taxon>
        <taxon>Teleostei</taxon>
        <taxon>Ostariophysi</taxon>
        <taxon>Siluriformes</taxon>
        <taxon>Ictaluridae</taxon>
        <taxon>Ameiurus</taxon>
    </lineage>
</organism>
<name>A0A7J6BDJ1_AMEME</name>
<sequence length="397" mass="43725">MMTSAEMTEMNGFSSHAGTSGRLLCPSGRMDADETSESSEEPDGETQPCRPPNAYVEVLLDISDEISGKDQEAYKIPDQTGWDEAIQGWGRCSPFSCLFIAQRKSKKLKPETSASHCVLCTDLKDLKLSENFVPSRAASEAPYEISDEPLRSSVPPPLEHPNRTPSTITSTLSSEEEPSDFTFKETSITKDLLGKKLLFGPEQYTPDKIRPHPPRPDAPCLFLKARNVGKVALLGRVMVLPPVKVPTNPNVHPKSVNCLKTREDSATRPVLVSEKVDGSQEKAVVISYSSPVVGTSQGSLMSKQGPTQHQYHLLSALSISRRYQIPINTLAKTQPSATSLPERNLRQGELIRSPLRHDSGHRSRLGLKDKSLRRAEPELPMLLGTRVQIPVSTQRLL</sequence>
<feature type="compositionally biased region" description="Basic and acidic residues" evidence="1">
    <location>
        <begin position="355"/>
        <end position="365"/>
    </location>
</feature>
<dbReference type="PANTHER" id="PTHR36869:SF1">
    <property type="entry name" value="CHROMOSOME 16 OPEN READING FRAME 46"/>
    <property type="match status" value="1"/>
</dbReference>
<dbReference type="InterPro" id="IPR027836">
    <property type="entry name" value="DUF4529"/>
</dbReference>
<feature type="compositionally biased region" description="Low complexity" evidence="1">
    <location>
        <begin position="164"/>
        <end position="173"/>
    </location>
</feature>
<accession>A0A7J6BDJ1</accession>
<evidence type="ECO:0000313" key="3">
    <source>
        <dbReference type="Proteomes" id="UP000593565"/>
    </source>
</evidence>
<comment type="caution">
    <text evidence="2">The sequence shown here is derived from an EMBL/GenBank/DDBJ whole genome shotgun (WGS) entry which is preliminary data.</text>
</comment>
<evidence type="ECO:0000256" key="1">
    <source>
        <dbReference type="SAM" id="MobiDB-lite"/>
    </source>
</evidence>
<reference evidence="2 3" key="1">
    <citation type="submission" date="2020-02" db="EMBL/GenBank/DDBJ databases">
        <title>A chromosome-scale genome assembly of the black bullhead catfish (Ameiurus melas).</title>
        <authorList>
            <person name="Wen M."/>
            <person name="Zham M."/>
            <person name="Cabau C."/>
            <person name="Klopp C."/>
            <person name="Donnadieu C."/>
            <person name="Roques C."/>
            <person name="Bouchez O."/>
            <person name="Lampietro C."/>
            <person name="Jouanno E."/>
            <person name="Herpin A."/>
            <person name="Louis A."/>
            <person name="Berthelot C."/>
            <person name="Parey E."/>
            <person name="Roest-Crollius H."/>
            <person name="Braasch I."/>
            <person name="Postlethwait J."/>
            <person name="Robinson-Rechavi M."/>
            <person name="Echchiki A."/>
            <person name="Begum T."/>
            <person name="Montfort J."/>
            <person name="Schartl M."/>
            <person name="Bobe J."/>
            <person name="Guiguen Y."/>
        </authorList>
    </citation>
    <scope>NUCLEOTIDE SEQUENCE [LARGE SCALE GENOMIC DNA]</scope>
    <source>
        <strain evidence="2">M_S1</strain>
        <tissue evidence="2">Blood</tissue>
    </source>
</reference>